<keyword evidence="2" id="KW-0812">Transmembrane</keyword>
<name>Q1IPN6_KORVE</name>
<keyword evidence="4" id="KW-1185">Reference proteome</keyword>
<feature type="region of interest" description="Disordered" evidence="1">
    <location>
        <begin position="56"/>
        <end position="133"/>
    </location>
</feature>
<evidence type="ECO:0000256" key="2">
    <source>
        <dbReference type="SAM" id="Phobius"/>
    </source>
</evidence>
<feature type="transmembrane region" description="Helical" evidence="2">
    <location>
        <begin position="20"/>
        <end position="42"/>
    </location>
</feature>
<dbReference type="STRING" id="204669.Acid345_2163"/>
<feature type="compositionally biased region" description="Low complexity" evidence="1">
    <location>
        <begin position="115"/>
        <end position="133"/>
    </location>
</feature>
<organism evidence="3 4">
    <name type="scientific">Koribacter versatilis (strain Ellin345)</name>
    <dbReference type="NCBI Taxonomy" id="204669"/>
    <lineage>
        <taxon>Bacteria</taxon>
        <taxon>Pseudomonadati</taxon>
        <taxon>Acidobacteriota</taxon>
        <taxon>Terriglobia</taxon>
        <taxon>Terriglobales</taxon>
        <taxon>Candidatus Korobacteraceae</taxon>
        <taxon>Candidatus Korobacter</taxon>
    </lineage>
</organism>
<proteinExistence type="predicted"/>
<sequence>MSTPQTNYTPMPPANKSNAALVVILVIFGLIVVVGVAAAMFLPKMLRARMDAKHATPAASTQSPAAADQPAQPAPTQASSADAASPPTSPTPDSSQPAPTADAPGSASDTLQAMGHAGKAGAKSSGAKVGHGSAADYGTSAADAQAAAQQAAEREAEQRELDKLAHEHSLLSTRMASVDSTIETMKQEQAHQGLGMRGDIVATQQRLHGNMNRLESAIQAHDLKAAQQYMDLCDRDADTLDKFVGH</sequence>
<protein>
    <submittedName>
        <fullName evidence="3">Uncharacterized protein</fullName>
    </submittedName>
</protein>
<evidence type="ECO:0000256" key="1">
    <source>
        <dbReference type="SAM" id="MobiDB-lite"/>
    </source>
</evidence>
<dbReference type="RefSeq" id="WP_011522965.1">
    <property type="nucleotide sequence ID" value="NC_008009.1"/>
</dbReference>
<gene>
    <name evidence="3" type="ordered locus">Acid345_2163</name>
</gene>
<evidence type="ECO:0000313" key="4">
    <source>
        <dbReference type="Proteomes" id="UP000002432"/>
    </source>
</evidence>
<dbReference type="EMBL" id="CP000360">
    <property type="protein sequence ID" value="ABF41164.1"/>
    <property type="molecule type" value="Genomic_DNA"/>
</dbReference>
<evidence type="ECO:0000313" key="3">
    <source>
        <dbReference type="EMBL" id="ABF41164.1"/>
    </source>
</evidence>
<dbReference type="EnsemblBacteria" id="ABF41164">
    <property type="protein sequence ID" value="ABF41164"/>
    <property type="gene ID" value="Acid345_2163"/>
</dbReference>
<keyword evidence="2" id="KW-0472">Membrane</keyword>
<dbReference type="KEGG" id="aba:Acid345_2163"/>
<feature type="compositionally biased region" description="Low complexity" evidence="1">
    <location>
        <begin position="56"/>
        <end position="101"/>
    </location>
</feature>
<accession>Q1IPN6</accession>
<dbReference type="AlphaFoldDB" id="Q1IPN6"/>
<dbReference type="HOGENOM" id="CLU_1127916_0_0_0"/>
<reference evidence="3 4" key="1">
    <citation type="journal article" date="2009" name="Appl. Environ. Microbiol.">
        <title>Three genomes from the phylum Acidobacteria provide insight into the lifestyles of these microorganisms in soils.</title>
        <authorList>
            <person name="Ward N.L."/>
            <person name="Challacombe J.F."/>
            <person name="Janssen P.H."/>
            <person name="Henrissat B."/>
            <person name="Coutinho P.M."/>
            <person name="Wu M."/>
            <person name="Xie G."/>
            <person name="Haft D.H."/>
            <person name="Sait M."/>
            <person name="Badger J."/>
            <person name="Barabote R.D."/>
            <person name="Bradley B."/>
            <person name="Brettin T.S."/>
            <person name="Brinkac L.M."/>
            <person name="Bruce D."/>
            <person name="Creasy T."/>
            <person name="Daugherty S.C."/>
            <person name="Davidsen T.M."/>
            <person name="DeBoy R.T."/>
            <person name="Detter J.C."/>
            <person name="Dodson R.J."/>
            <person name="Durkin A.S."/>
            <person name="Ganapathy A."/>
            <person name="Gwinn-Giglio M."/>
            <person name="Han C.S."/>
            <person name="Khouri H."/>
            <person name="Kiss H."/>
            <person name="Kothari S.P."/>
            <person name="Madupu R."/>
            <person name="Nelson K.E."/>
            <person name="Nelson W.C."/>
            <person name="Paulsen I."/>
            <person name="Penn K."/>
            <person name="Ren Q."/>
            <person name="Rosovitz M.J."/>
            <person name="Selengut J.D."/>
            <person name="Shrivastava S."/>
            <person name="Sullivan S.A."/>
            <person name="Tapia R."/>
            <person name="Thompson L.S."/>
            <person name="Watkins K.L."/>
            <person name="Yang Q."/>
            <person name="Yu C."/>
            <person name="Zafar N."/>
            <person name="Zhou L."/>
            <person name="Kuske C.R."/>
        </authorList>
    </citation>
    <scope>NUCLEOTIDE SEQUENCE [LARGE SCALE GENOMIC DNA]</scope>
    <source>
        <strain evidence="3 4">Ellin345</strain>
    </source>
</reference>
<keyword evidence="2" id="KW-1133">Transmembrane helix</keyword>
<dbReference type="Proteomes" id="UP000002432">
    <property type="component" value="Chromosome"/>
</dbReference>